<proteinExistence type="predicted"/>
<evidence type="ECO:0000313" key="2">
    <source>
        <dbReference type="Proteomes" id="UP001497680"/>
    </source>
</evidence>
<dbReference type="Proteomes" id="UP001497680">
    <property type="component" value="Unassembled WGS sequence"/>
</dbReference>
<dbReference type="EMBL" id="MU394420">
    <property type="protein sequence ID" value="KAI6080821.1"/>
    <property type="molecule type" value="Genomic_DNA"/>
</dbReference>
<name>A0ACC0CK41_9PEZI</name>
<reference evidence="1 2" key="1">
    <citation type="journal article" date="2022" name="New Phytol.">
        <title>Ecological generalism drives hyperdiversity of secondary metabolite gene clusters in xylarialean endophytes.</title>
        <authorList>
            <person name="Franco M.E.E."/>
            <person name="Wisecaver J.H."/>
            <person name="Arnold A.E."/>
            <person name="Ju Y.M."/>
            <person name="Slot J.C."/>
            <person name="Ahrendt S."/>
            <person name="Moore L.P."/>
            <person name="Eastman K.E."/>
            <person name="Scott K."/>
            <person name="Konkel Z."/>
            <person name="Mondo S.J."/>
            <person name="Kuo A."/>
            <person name="Hayes R.D."/>
            <person name="Haridas S."/>
            <person name="Andreopoulos B."/>
            <person name="Riley R."/>
            <person name="LaButti K."/>
            <person name="Pangilinan J."/>
            <person name="Lipzen A."/>
            <person name="Amirebrahimi M."/>
            <person name="Yan J."/>
            <person name="Adam C."/>
            <person name="Keymanesh K."/>
            <person name="Ng V."/>
            <person name="Louie K."/>
            <person name="Northen T."/>
            <person name="Drula E."/>
            <person name="Henrissat B."/>
            <person name="Hsieh H.M."/>
            <person name="Youens-Clark K."/>
            <person name="Lutzoni F."/>
            <person name="Miadlikowska J."/>
            <person name="Eastwood D.C."/>
            <person name="Hamelin R.C."/>
            <person name="Grigoriev I.V."/>
            <person name="U'Ren J.M."/>
        </authorList>
    </citation>
    <scope>NUCLEOTIDE SEQUENCE [LARGE SCALE GENOMIC DNA]</scope>
    <source>
        <strain evidence="1 2">ER1909</strain>
    </source>
</reference>
<comment type="caution">
    <text evidence="1">The sequence shown here is derived from an EMBL/GenBank/DDBJ whole genome shotgun (WGS) entry which is preliminary data.</text>
</comment>
<organism evidence="1 2">
    <name type="scientific">Hypoxylon rubiginosum</name>
    <dbReference type="NCBI Taxonomy" id="110542"/>
    <lineage>
        <taxon>Eukaryota</taxon>
        <taxon>Fungi</taxon>
        <taxon>Dikarya</taxon>
        <taxon>Ascomycota</taxon>
        <taxon>Pezizomycotina</taxon>
        <taxon>Sordariomycetes</taxon>
        <taxon>Xylariomycetidae</taxon>
        <taxon>Xylariales</taxon>
        <taxon>Hypoxylaceae</taxon>
        <taxon>Hypoxylon</taxon>
    </lineage>
</organism>
<evidence type="ECO:0000313" key="1">
    <source>
        <dbReference type="EMBL" id="KAI6080821.1"/>
    </source>
</evidence>
<sequence>MDSDELQTTSEIRDKIIERNSPFSPYMLPKDSYPAPEHTDDMSYNQKYATRVASSPLTPEELELVQGILGDMFHEEACNSLSFHSTFRRGWARYLEMASAPRHHQDSGDADAMRWFPDILDYANKQTAVYFVGGGPKPNKVGHRHGYMDERLGRYIYRMWHVLHGGRPNLQRRHFFAKALRLPESEAASWSVPGLVAAHRRLCDATAARLGSEVVSSRHEDSASGGDLGGFPPPVAMAQTWSEHGLSLGHLFRAVVLVADEHVLPVECPVQPVPEIRGHNQAWKVAAWLERLMPECSVLMVRTGDDAHLSRPVSFEKLITEGKTIPLELEEGKLAEEFGVVRVKIGVAMRFLFDLQVEEEAAIPSLRQESAMLTEERERACHAWVESVLQHASRREIGVDGNRFTWEAVRRMWADRDGNIFDHGAQDEVLLMPLYSWYGVRWPSIENN</sequence>
<protein>
    <submittedName>
        <fullName evidence="1">Uncharacterized protein</fullName>
    </submittedName>
</protein>
<gene>
    <name evidence="1" type="ORF">F4821DRAFT_250647</name>
</gene>
<accession>A0ACC0CK41</accession>
<keyword evidence="2" id="KW-1185">Reference proteome</keyword>